<dbReference type="OrthoDB" id="440455at2759"/>
<feature type="region of interest" description="Disordered" evidence="2">
    <location>
        <begin position="108"/>
        <end position="177"/>
    </location>
</feature>
<keyword evidence="1" id="KW-0175">Coiled coil</keyword>
<dbReference type="PANTHER" id="PTHR31245">
    <property type="entry name" value="UBIQUITIN SYSTEM COMPONENT CUE PROTEIN"/>
    <property type="match status" value="1"/>
</dbReference>
<comment type="caution">
    <text evidence="4">The sequence shown here is derived from an EMBL/GenBank/DDBJ whole genome shotgun (WGS) entry which is preliminary data.</text>
</comment>
<dbReference type="EMBL" id="BFEA01000079">
    <property type="protein sequence ID" value="GBG66841.1"/>
    <property type="molecule type" value="Genomic_DNA"/>
</dbReference>
<dbReference type="GO" id="GO:0043130">
    <property type="term" value="F:ubiquitin binding"/>
    <property type="evidence" value="ECO:0007669"/>
    <property type="project" value="InterPro"/>
</dbReference>
<organism evidence="4 5">
    <name type="scientific">Chara braunii</name>
    <name type="common">Braun's stonewort</name>
    <dbReference type="NCBI Taxonomy" id="69332"/>
    <lineage>
        <taxon>Eukaryota</taxon>
        <taxon>Viridiplantae</taxon>
        <taxon>Streptophyta</taxon>
        <taxon>Charophyceae</taxon>
        <taxon>Charales</taxon>
        <taxon>Characeae</taxon>
        <taxon>Chara</taxon>
    </lineage>
</organism>
<dbReference type="InterPro" id="IPR009060">
    <property type="entry name" value="UBA-like_sf"/>
</dbReference>
<dbReference type="InterPro" id="IPR003892">
    <property type="entry name" value="CUE"/>
</dbReference>
<evidence type="ECO:0000256" key="1">
    <source>
        <dbReference type="SAM" id="Coils"/>
    </source>
</evidence>
<dbReference type="PROSITE" id="PS51140">
    <property type="entry name" value="CUE"/>
    <property type="match status" value="1"/>
</dbReference>
<accession>A0A388K9Z5</accession>
<evidence type="ECO:0000259" key="3">
    <source>
        <dbReference type="PROSITE" id="PS51140"/>
    </source>
</evidence>
<evidence type="ECO:0000313" key="5">
    <source>
        <dbReference type="Proteomes" id="UP000265515"/>
    </source>
</evidence>
<dbReference type="SMART" id="SM00546">
    <property type="entry name" value="CUE"/>
    <property type="match status" value="1"/>
</dbReference>
<keyword evidence="5" id="KW-1185">Reference proteome</keyword>
<name>A0A388K9Z5_CHABU</name>
<feature type="compositionally biased region" description="Polar residues" evidence="2">
    <location>
        <begin position="168"/>
        <end position="177"/>
    </location>
</feature>
<proteinExistence type="predicted"/>
<dbReference type="Gramene" id="GBG66841">
    <property type="protein sequence ID" value="GBG66841"/>
    <property type="gene ID" value="CBR_g70719"/>
</dbReference>
<dbReference type="Gene3D" id="1.10.8.10">
    <property type="entry name" value="DNA helicase RuvA subunit, C-terminal domain"/>
    <property type="match status" value="1"/>
</dbReference>
<feature type="domain" description="CUE" evidence="3">
    <location>
        <begin position="64"/>
        <end position="107"/>
    </location>
</feature>
<dbReference type="Pfam" id="PF02845">
    <property type="entry name" value="CUE"/>
    <property type="match status" value="1"/>
</dbReference>
<dbReference type="AlphaFoldDB" id="A0A388K9Z5"/>
<dbReference type="CDD" id="cd14279">
    <property type="entry name" value="CUE"/>
    <property type="match status" value="1"/>
</dbReference>
<sequence length="313" mass="33987">MSAVVCGKRSYFEDLHGSPPTVAKRLRCGGSPSRFASSPPPLRTGYFAGAGGAGTATSPSRSPSFEDNLLQLRSFFPDMEQQLIERILESSGNDLDSAIRSLTELKLRPNETADQDGAVSAGVSSSPSSARSPAGAQAAPTVEEATQPQLSSCAHTENGNSEAEAGPSSANDASTANVPEGMEWVEVIVREMYAATNIQDARSRVARILEGFERLVRERGGAAALEKENASLKEHIQALLKDNTILKRAVATLHHRQQEHEERAVEVQQLKQLIAQYQEQLRALEISNYTLSMHLRKAQEHNAMPGRFHPDVF</sequence>
<reference evidence="4 5" key="1">
    <citation type="journal article" date="2018" name="Cell">
        <title>The Chara Genome: Secondary Complexity and Implications for Plant Terrestrialization.</title>
        <authorList>
            <person name="Nishiyama T."/>
            <person name="Sakayama H."/>
            <person name="Vries J.D."/>
            <person name="Buschmann H."/>
            <person name="Saint-Marcoux D."/>
            <person name="Ullrich K.K."/>
            <person name="Haas F.B."/>
            <person name="Vanderstraeten L."/>
            <person name="Becker D."/>
            <person name="Lang D."/>
            <person name="Vosolsobe S."/>
            <person name="Rombauts S."/>
            <person name="Wilhelmsson P.K.I."/>
            <person name="Janitza P."/>
            <person name="Kern R."/>
            <person name="Heyl A."/>
            <person name="Rumpler F."/>
            <person name="Villalobos L.I.A.C."/>
            <person name="Clay J.M."/>
            <person name="Skokan R."/>
            <person name="Toyoda A."/>
            <person name="Suzuki Y."/>
            <person name="Kagoshima H."/>
            <person name="Schijlen E."/>
            <person name="Tajeshwar N."/>
            <person name="Catarino B."/>
            <person name="Hetherington A.J."/>
            <person name="Saltykova A."/>
            <person name="Bonnot C."/>
            <person name="Breuninger H."/>
            <person name="Symeonidi A."/>
            <person name="Radhakrishnan G.V."/>
            <person name="Van Nieuwerburgh F."/>
            <person name="Deforce D."/>
            <person name="Chang C."/>
            <person name="Karol K.G."/>
            <person name="Hedrich R."/>
            <person name="Ulvskov P."/>
            <person name="Glockner G."/>
            <person name="Delwiche C.F."/>
            <person name="Petrasek J."/>
            <person name="Van de Peer Y."/>
            <person name="Friml J."/>
            <person name="Beilby M."/>
            <person name="Dolan L."/>
            <person name="Kohara Y."/>
            <person name="Sugano S."/>
            <person name="Fujiyama A."/>
            <person name="Delaux P.-M."/>
            <person name="Quint M."/>
            <person name="TheiBen G."/>
            <person name="Hagemann M."/>
            <person name="Harholt J."/>
            <person name="Dunand C."/>
            <person name="Zachgo S."/>
            <person name="Langdale J."/>
            <person name="Maumus F."/>
            <person name="Straeten D.V.D."/>
            <person name="Gould S.B."/>
            <person name="Rensing S.A."/>
        </authorList>
    </citation>
    <scope>NUCLEOTIDE SEQUENCE [LARGE SCALE GENOMIC DNA]</scope>
    <source>
        <strain evidence="4 5">S276</strain>
    </source>
</reference>
<dbReference type="STRING" id="69332.A0A388K9Z5"/>
<evidence type="ECO:0000256" key="2">
    <source>
        <dbReference type="SAM" id="MobiDB-lite"/>
    </source>
</evidence>
<gene>
    <name evidence="4" type="ORF">CBR_g70719</name>
</gene>
<dbReference type="Proteomes" id="UP000265515">
    <property type="component" value="Unassembled WGS sequence"/>
</dbReference>
<dbReference type="PANTHER" id="PTHR31245:SF20">
    <property type="entry name" value="F18B13.13 PROTEIN"/>
    <property type="match status" value="1"/>
</dbReference>
<feature type="coiled-coil region" evidence="1">
    <location>
        <begin position="222"/>
        <end position="287"/>
    </location>
</feature>
<feature type="compositionally biased region" description="Polar residues" evidence="2">
    <location>
        <begin position="144"/>
        <end position="161"/>
    </location>
</feature>
<dbReference type="OMA" id="QNASNMD"/>
<evidence type="ECO:0000313" key="4">
    <source>
        <dbReference type="EMBL" id="GBG66841.1"/>
    </source>
</evidence>
<protein>
    <recommendedName>
        <fullName evidence="3">CUE domain-containing protein</fullName>
    </recommendedName>
</protein>
<dbReference type="SUPFAM" id="SSF46934">
    <property type="entry name" value="UBA-like"/>
    <property type="match status" value="1"/>
</dbReference>
<feature type="compositionally biased region" description="Low complexity" evidence="2">
    <location>
        <begin position="117"/>
        <end position="140"/>
    </location>
</feature>